<dbReference type="InterPro" id="IPR016181">
    <property type="entry name" value="Acyl_CoA_acyltransferase"/>
</dbReference>
<organism evidence="1 2">
    <name type="scientific">Candidatus Magasanikbacteria bacterium RIFCSPHIGHO2_01_FULL_50_8</name>
    <dbReference type="NCBI Taxonomy" id="1798674"/>
    <lineage>
        <taxon>Bacteria</taxon>
        <taxon>Candidatus Magasanikiibacteriota</taxon>
    </lineage>
</organism>
<evidence type="ECO:0008006" key="3">
    <source>
        <dbReference type="Google" id="ProtNLM"/>
    </source>
</evidence>
<gene>
    <name evidence="1" type="ORF">A2848_01405</name>
</gene>
<name>A0A1F6LS13_9BACT</name>
<reference evidence="1 2" key="1">
    <citation type="journal article" date="2016" name="Nat. Commun.">
        <title>Thousands of microbial genomes shed light on interconnected biogeochemical processes in an aquifer system.</title>
        <authorList>
            <person name="Anantharaman K."/>
            <person name="Brown C.T."/>
            <person name="Hug L.A."/>
            <person name="Sharon I."/>
            <person name="Castelle C.J."/>
            <person name="Probst A.J."/>
            <person name="Thomas B.C."/>
            <person name="Singh A."/>
            <person name="Wilkins M.J."/>
            <person name="Karaoz U."/>
            <person name="Brodie E.L."/>
            <person name="Williams K.H."/>
            <person name="Hubbard S.S."/>
            <person name="Banfield J.F."/>
        </authorList>
    </citation>
    <scope>NUCLEOTIDE SEQUENCE [LARGE SCALE GENOMIC DNA]</scope>
</reference>
<dbReference type="Gene3D" id="3.40.630.30">
    <property type="match status" value="1"/>
</dbReference>
<dbReference type="EMBL" id="MFPV01000020">
    <property type="protein sequence ID" value="OGH62115.1"/>
    <property type="molecule type" value="Genomic_DNA"/>
</dbReference>
<dbReference type="AlphaFoldDB" id="A0A1F6LS13"/>
<accession>A0A1F6LS13</accession>
<protein>
    <recommendedName>
        <fullName evidence="3">BioF2-like acetyltransferase domain-containing protein</fullName>
    </recommendedName>
</protein>
<evidence type="ECO:0000313" key="1">
    <source>
        <dbReference type="EMBL" id="OGH62115.1"/>
    </source>
</evidence>
<comment type="caution">
    <text evidence="1">The sequence shown here is derived from an EMBL/GenBank/DDBJ whole genome shotgun (WGS) entry which is preliminary data.</text>
</comment>
<dbReference type="Proteomes" id="UP000176329">
    <property type="component" value="Unassembled WGS sequence"/>
</dbReference>
<sequence length="300" mass="33837">MDLKRLRMVRDVCPLLHPHHASITASRWIVPVAARHRSVAAFAHGHTVALFSNRLLTWHRSFTRTADEPPPFDPPSFIYIHEWMPDVVPRVPHDNWRGFGFSQKQGVAFLKTDVDFTRDWSAQARRQLKIFQRSGAQLRLGTLEEFVSSSARSYLPEAVLHHTIDQATTVRAEHPEDLEVLVAADAGGEALGFFIAAYCAEVAQSYYVGGCYTAAGARVHAITGLVNWWFERSIARGLASVNFGDMCGPRAISVDPSVGYSNFKTHFGIHRVWRPQTLWKIRVRLFGLQETAELEGIEVY</sequence>
<evidence type="ECO:0000313" key="2">
    <source>
        <dbReference type="Proteomes" id="UP000176329"/>
    </source>
</evidence>
<dbReference type="SUPFAM" id="SSF55729">
    <property type="entry name" value="Acyl-CoA N-acyltransferases (Nat)"/>
    <property type="match status" value="1"/>
</dbReference>
<proteinExistence type="predicted"/>